<feature type="domain" description="HSF-type DNA-binding" evidence="11">
    <location>
        <begin position="73"/>
        <end position="97"/>
    </location>
</feature>
<keyword evidence="8" id="KW-0539">Nucleus</keyword>
<dbReference type="PANTHER" id="PTHR10015:SF338">
    <property type="entry name" value="HEAT STRESS TRANSCRIPTION FACTOR A-2"/>
    <property type="match status" value="1"/>
</dbReference>
<evidence type="ECO:0000259" key="11">
    <source>
        <dbReference type="PROSITE" id="PS00434"/>
    </source>
</evidence>
<dbReference type="InterPro" id="IPR000232">
    <property type="entry name" value="HSF_DNA-bd"/>
</dbReference>
<evidence type="ECO:0000256" key="8">
    <source>
        <dbReference type="ARBA" id="ARBA00023242"/>
    </source>
</evidence>
<dbReference type="PRINTS" id="PR00056">
    <property type="entry name" value="HSFDOMAIN"/>
</dbReference>
<evidence type="ECO:0000256" key="9">
    <source>
        <dbReference type="RuleBase" id="RU004020"/>
    </source>
</evidence>
<dbReference type="Proteomes" id="UP000243459">
    <property type="component" value="Chromosome 1"/>
</dbReference>
<reference evidence="13" key="1">
    <citation type="journal article" date="2017" name="Nat. Commun.">
        <title>The asparagus genome sheds light on the origin and evolution of a young Y chromosome.</title>
        <authorList>
            <person name="Harkess A."/>
            <person name="Zhou J."/>
            <person name="Xu C."/>
            <person name="Bowers J.E."/>
            <person name="Van der Hulst R."/>
            <person name="Ayyampalayam S."/>
            <person name="Mercati F."/>
            <person name="Riccardi P."/>
            <person name="McKain M.R."/>
            <person name="Kakrana A."/>
            <person name="Tang H."/>
            <person name="Ray J."/>
            <person name="Groenendijk J."/>
            <person name="Arikit S."/>
            <person name="Mathioni S.M."/>
            <person name="Nakano M."/>
            <person name="Shan H."/>
            <person name="Telgmann-Rauber A."/>
            <person name="Kanno A."/>
            <person name="Yue Z."/>
            <person name="Chen H."/>
            <person name="Li W."/>
            <person name="Chen Y."/>
            <person name="Xu X."/>
            <person name="Zhang Y."/>
            <person name="Luo S."/>
            <person name="Chen H."/>
            <person name="Gao J."/>
            <person name="Mao Z."/>
            <person name="Pires J.C."/>
            <person name="Luo M."/>
            <person name="Kudrna D."/>
            <person name="Wing R.A."/>
            <person name="Meyers B.C."/>
            <person name="Yi K."/>
            <person name="Kong H."/>
            <person name="Lavrijsen P."/>
            <person name="Sunseri F."/>
            <person name="Falavigna A."/>
            <person name="Ye Y."/>
            <person name="Leebens-Mack J.H."/>
            <person name="Chen G."/>
        </authorList>
    </citation>
    <scope>NUCLEOTIDE SEQUENCE [LARGE SCALE GENOMIC DNA]</scope>
    <source>
        <strain evidence="13">cv. DH0086</strain>
    </source>
</reference>
<keyword evidence="5" id="KW-0346">Stress response</keyword>
<protein>
    <recommendedName>
        <fullName evidence="11">HSF-type DNA-binding domain-containing protein</fullName>
    </recommendedName>
</protein>
<keyword evidence="7" id="KW-0804">Transcription</keyword>
<evidence type="ECO:0000313" key="13">
    <source>
        <dbReference type="Proteomes" id="UP000243459"/>
    </source>
</evidence>
<dbReference type="GO" id="GO:0006357">
    <property type="term" value="P:regulation of transcription by RNA polymerase II"/>
    <property type="evidence" value="ECO:0007669"/>
    <property type="project" value="TreeGrafter"/>
</dbReference>
<evidence type="ECO:0000256" key="6">
    <source>
        <dbReference type="ARBA" id="ARBA00023125"/>
    </source>
</evidence>
<evidence type="ECO:0000256" key="1">
    <source>
        <dbReference type="ARBA" id="ARBA00004123"/>
    </source>
</evidence>
<comment type="subcellular location">
    <subcellularLocation>
        <location evidence="1">Nucleus</location>
    </subcellularLocation>
</comment>
<evidence type="ECO:0000256" key="2">
    <source>
        <dbReference type="ARBA" id="ARBA00011233"/>
    </source>
</evidence>
<evidence type="ECO:0000256" key="7">
    <source>
        <dbReference type="ARBA" id="ARBA00023163"/>
    </source>
</evidence>
<accession>A0A5P1FVU9</accession>
<keyword evidence="4" id="KW-0805">Transcription regulation</keyword>
<evidence type="ECO:0000313" key="12">
    <source>
        <dbReference type="EMBL" id="ONK80960.1"/>
    </source>
</evidence>
<keyword evidence="10" id="KW-0175">Coiled coil</keyword>
<dbReference type="SUPFAM" id="SSF46785">
    <property type="entry name" value="Winged helix' DNA-binding domain"/>
    <property type="match status" value="1"/>
</dbReference>
<evidence type="ECO:0000256" key="5">
    <source>
        <dbReference type="ARBA" id="ARBA00023016"/>
    </source>
</evidence>
<evidence type="ECO:0000256" key="4">
    <source>
        <dbReference type="ARBA" id="ARBA00023015"/>
    </source>
</evidence>
<dbReference type="FunFam" id="1.10.10.10:FF:000057">
    <property type="entry name" value="Heat shock transcription factor 1"/>
    <property type="match status" value="1"/>
</dbReference>
<dbReference type="GO" id="GO:0000978">
    <property type="term" value="F:RNA polymerase II cis-regulatory region sequence-specific DNA binding"/>
    <property type="evidence" value="ECO:0007669"/>
    <property type="project" value="TreeGrafter"/>
</dbReference>
<proteinExistence type="inferred from homology"/>
<evidence type="ECO:0000256" key="3">
    <source>
        <dbReference type="ARBA" id="ARBA00022553"/>
    </source>
</evidence>
<name>A0A5P1FVU9_ASPOF</name>
<keyword evidence="6" id="KW-0238">DNA-binding</keyword>
<dbReference type="GO" id="GO:0005634">
    <property type="term" value="C:nucleus"/>
    <property type="evidence" value="ECO:0007669"/>
    <property type="project" value="UniProtKB-SubCell"/>
</dbReference>
<dbReference type="Gene3D" id="1.10.10.10">
    <property type="entry name" value="Winged helix-like DNA-binding domain superfamily/Winged helix DNA-binding domain"/>
    <property type="match status" value="1"/>
</dbReference>
<organism evidence="12 13">
    <name type="scientific">Asparagus officinalis</name>
    <name type="common">Garden asparagus</name>
    <dbReference type="NCBI Taxonomy" id="4686"/>
    <lineage>
        <taxon>Eukaryota</taxon>
        <taxon>Viridiplantae</taxon>
        <taxon>Streptophyta</taxon>
        <taxon>Embryophyta</taxon>
        <taxon>Tracheophyta</taxon>
        <taxon>Spermatophyta</taxon>
        <taxon>Magnoliopsida</taxon>
        <taxon>Liliopsida</taxon>
        <taxon>Asparagales</taxon>
        <taxon>Asparagaceae</taxon>
        <taxon>Asparagoideae</taxon>
        <taxon>Asparagus</taxon>
    </lineage>
</organism>
<dbReference type="GO" id="GO:0034605">
    <property type="term" value="P:cellular response to heat"/>
    <property type="evidence" value="ECO:0007669"/>
    <property type="project" value="TreeGrafter"/>
</dbReference>
<dbReference type="EMBL" id="CM007381">
    <property type="protein sequence ID" value="ONK80960.1"/>
    <property type="molecule type" value="Genomic_DNA"/>
</dbReference>
<keyword evidence="3" id="KW-0597">Phosphoprotein</keyword>
<evidence type="ECO:0000256" key="10">
    <source>
        <dbReference type="SAM" id="Coils"/>
    </source>
</evidence>
<dbReference type="OrthoDB" id="60033at2759"/>
<dbReference type="InterPro" id="IPR036390">
    <property type="entry name" value="WH_DNA-bd_sf"/>
</dbReference>
<dbReference type="PROSITE" id="PS00434">
    <property type="entry name" value="HSF_DOMAIN"/>
    <property type="match status" value="1"/>
</dbReference>
<dbReference type="PANTHER" id="PTHR10015">
    <property type="entry name" value="HEAT SHOCK TRANSCRIPTION FACTOR"/>
    <property type="match status" value="1"/>
</dbReference>
<dbReference type="SMART" id="SM00415">
    <property type="entry name" value="HSF"/>
    <property type="match status" value="1"/>
</dbReference>
<gene>
    <name evidence="12" type="ORF">A4U43_C01F23730</name>
</gene>
<dbReference type="Gramene" id="ONK80960">
    <property type="protein sequence ID" value="ONK80960"/>
    <property type="gene ID" value="A4U43_C01F23730"/>
</dbReference>
<keyword evidence="13" id="KW-1185">Reference proteome</keyword>
<comment type="similarity">
    <text evidence="9">Belongs to the HSF family.</text>
</comment>
<dbReference type="AlphaFoldDB" id="A0A5P1FVU9"/>
<dbReference type="InterPro" id="IPR036388">
    <property type="entry name" value="WH-like_DNA-bd_sf"/>
</dbReference>
<sequence length="288" mass="33438">MDASFATVKEEVEVERCPTPYGRPYTAWPHLPPFLTKTFEMVEDPGTDQVVAWSRTRNSFIVWDANMFASALLPRYFKHNNFSSFIRQLNTYGFRKIDPDRWEFANEDFLGGQKHLLKNIKRRRITTQNSNQNLELLHSEHESELQRLMLDRNTIMLEILNLRSQQQSSKAQLIQMEERIQCTERKQRHTMAFLTKSMTSPSPMFIQQLLNVSCSGKKRRLPGSYTSDETEGSEATEEVIWDELLSIEEGESSGIVVGEVGEMAVEPSEWSEDVNELVEQIEYLGYRV</sequence>
<feature type="coiled-coil region" evidence="10">
    <location>
        <begin position="131"/>
        <end position="186"/>
    </location>
</feature>
<dbReference type="GO" id="GO:0003700">
    <property type="term" value="F:DNA-binding transcription factor activity"/>
    <property type="evidence" value="ECO:0007669"/>
    <property type="project" value="InterPro"/>
</dbReference>
<comment type="subunit">
    <text evidence="2">Homotrimer.</text>
</comment>
<dbReference type="Pfam" id="PF00447">
    <property type="entry name" value="HSF_DNA-bind"/>
    <property type="match status" value="1"/>
</dbReference>